<dbReference type="AlphaFoldDB" id="A0A4Q4TNY7"/>
<reference evidence="2 3" key="1">
    <citation type="submission" date="2018-06" db="EMBL/GenBank/DDBJ databases">
        <title>Complete Genomes of Monosporascus.</title>
        <authorList>
            <person name="Robinson A.J."/>
            <person name="Natvig D.O."/>
        </authorList>
    </citation>
    <scope>NUCLEOTIDE SEQUENCE [LARGE SCALE GENOMIC DNA]</scope>
    <source>
        <strain evidence="2 3">CBS 110550</strain>
    </source>
</reference>
<keyword evidence="3" id="KW-1185">Reference proteome</keyword>
<dbReference type="Proteomes" id="UP000293360">
    <property type="component" value="Unassembled WGS sequence"/>
</dbReference>
<protein>
    <recommendedName>
        <fullName evidence="4">AA1-like domain-containing protein</fullName>
    </recommendedName>
</protein>
<gene>
    <name evidence="2" type="ORF">DL764_002016</name>
</gene>
<name>A0A4Q4TNY7_9PEZI</name>
<dbReference type="EMBL" id="QJNU01000068">
    <property type="protein sequence ID" value="RYP08282.1"/>
    <property type="molecule type" value="Genomic_DNA"/>
</dbReference>
<accession>A0A4Q4TNY7</accession>
<feature type="signal peptide" evidence="1">
    <location>
        <begin position="1"/>
        <end position="16"/>
    </location>
</feature>
<comment type="caution">
    <text evidence="2">The sequence shown here is derived from an EMBL/GenBank/DDBJ whole genome shotgun (WGS) entry which is preliminary data.</text>
</comment>
<evidence type="ECO:0008006" key="4">
    <source>
        <dbReference type="Google" id="ProtNLM"/>
    </source>
</evidence>
<keyword evidence="1" id="KW-0732">Signal</keyword>
<feature type="chain" id="PRO_5020276200" description="AA1-like domain-containing protein" evidence="1">
    <location>
        <begin position="17"/>
        <end position="189"/>
    </location>
</feature>
<dbReference type="OrthoDB" id="4802756at2759"/>
<evidence type="ECO:0000313" key="2">
    <source>
        <dbReference type="EMBL" id="RYP08282.1"/>
    </source>
</evidence>
<evidence type="ECO:0000256" key="1">
    <source>
        <dbReference type="SAM" id="SignalP"/>
    </source>
</evidence>
<proteinExistence type="predicted"/>
<sequence>MLFLALFSVLMSAAVGLRSPRPGDGPSSVIRNYEDDIVRAQFNFKPFSLTNLSIDCTKDTPEEPKFECAMEFGWENPNANKSGSCHHSWEWDGVTKEHGDENGYNIEYYRCIWKGPEFFQFYFENMVDYSNFSLRMSHKFKDAHHFHPPEYANIFAEGNFTLHQTENTTTSIIYAAPGPFDAPFKGITI</sequence>
<evidence type="ECO:0000313" key="3">
    <source>
        <dbReference type="Proteomes" id="UP000293360"/>
    </source>
</evidence>
<organism evidence="2 3">
    <name type="scientific">Monosporascus ibericus</name>
    <dbReference type="NCBI Taxonomy" id="155417"/>
    <lineage>
        <taxon>Eukaryota</taxon>
        <taxon>Fungi</taxon>
        <taxon>Dikarya</taxon>
        <taxon>Ascomycota</taxon>
        <taxon>Pezizomycotina</taxon>
        <taxon>Sordariomycetes</taxon>
        <taxon>Xylariomycetidae</taxon>
        <taxon>Xylariales</taxon>
        <taxon>Xylariales incertae sedis</taxon>
        <taxon>Monosporascus</taxon>
    </lineage>
</organism>